<dbReference type="EMBL" id="BSDD01000003">
    <property type="protein sequence ID" value="GLH70157.1"/>
    <property type="molecule type" value="Genomic_DNA"/>
</dbReference>
<keyword evidence="4" id="KW-1185">Reference proteome</keyword>
<evidence type="ECO:0000256" key="1">
    <source>
        <dbReference type="SAM" id="MobiDB-lite"/>
    </source>
</evidence>
<feature type="chain" id="PRO_5045042489" description="DUF541 domain-containing protein" evidence="2">
    <location>
        <begin position="25"/>
        <end position="200"/>
    </location>
</feature>
<name>A0ABQ5Q6E1_9BACT</name>
<sequence length="200" mass="21030">MRLRALSVRTLLALGLAALTSLQAAPAPKAPAPKPGGHCLRPIPRPVLTAPQPGVASDTFKKTSAREATETAVLDGGATLTITHWGCRAVMLTFRLEAKGLPDFGKDVAGGYQEAARQLRRLATLKAQTGFNLEKAAAALEAEAKRTKGLAYIRPAFIPGAGKDQVTVQGAGAVPGKGVNYLAFEFMRPLQKKKPAHASK</sequence>
<proteinExistence type="predicted"/>
<protein>
    <recommendedName>
        <fullName evidence="5">DUF541 domain-containing protein</fullName>
    </recommendedName>
</protein>
<evidence type="ECO:0000313" key="4">
    <source>
        <dbReference type="Proteomes" id="UP001165089"/>
    </source>
</evidence>
<comment type="caution">
    <text evidence="3">The sequence shown here is derived from an EMBL/GenBank/DDBJ whole genome shotgun (WGS) entry which is preliminary data.</text>
</comment>
<keyword evidence="2" id="KW-0732">Signal</keyword>
<dbReference type="RefSeq" id="WP_285724606.1">
    <property type="nucleotide sequence ID" value="NZ_BSDD01000003.1"/>
</dbReference>
<feature type="signal peptide" evidence="2">
    <location>
        <begin position="1"/>
        <end position="24"/>
    </location>
</feature>
<evidence type="ECO:0000313" key="3">
    <source>
        <dbReference type="EMBL" id="GLH70157.1"/>
    </source>
</evidence>
<evidence type="ECO:0000256" key="2">
    <source>
        <dbReference type="SAM" id="SignalP"/>
    </source>
</evidence>
<feature type="region of interest" description="Disordered" evidence="1">
    <location>
        <begin position="26"/>
        <end position="62"/>
    </location>
</feature>
<accession>A0ABQ5Q6E1</accession>
<organism evidence="3 4">
    <name type="scientific">Geothrix rubra</name>
    <dbReference type="NCBI Taxonomy" id="2927977"/>
    <lineage>
        <taxon>Bacteria</taxon>
        <taxon>Pseudomonadati</taxon>
        <taxon>Acidobacteriota</taxon>
        <taxon>Holophagae</taxon>
        <taxon>Holophagales</taxon>
        <taxon>Holophagaceae</taxon>
        <taxon>Geothrix</taxon>
    </lineage>
</organism>
<reference evidence="3 4" key="1">
    <citation type="journal article" date="2023" name="Antonie Van Leeuwenhoek">
        <title>Mesoterricola silvestris gen. nov., sp. nov., Mesoterricola sediminis sp. nov., Geothrix oryzae sp. nov., Geothrix edaphica sp. nov., Geothrix rubra sp. nov., and Geothrix limicola sp. nov., six novel members of Acidobacteriota isolated from soils.</title>
        <authorList>
            <person name="Itoh H."/>
            <person name="Sugisawa Y."/>
            <person name="Mise K."/>
            <person name="Xu Z."/>
            <person name="Kuniyasu M."/>
            <person name="Ushijima N."/>
            <person name="Kawano K."/>
            <person name="Kobayashi E."/>
            <person name="Shiratori Y."/>
            <person name="Masuda Y."/>
            <person name="Senoo K."/>
        </authorList>
    </citation>
    <scope>NUCLEOTIDE SEQUENCE [LARGE SCALE GENOMIC DNA]</scope>
    <source>
        <strain evidence="3 4">Red803</strain>
    </source>
</reference>
<dbReference type="Proteomes" id="UP001165089">
    <property type="component" value="Unassembled WGS sequence"/>
</dbReference>
<evidence type="ECO:0008006" key="5">
    <source>
        <dbReference type="Google" id="ProtNLM"/>
    </source>
</evidence>
<gene>
    <name evidence="3" type="ORF">GETHPA_16900</name>
</gene>